<accession>A0A8J2KX56</accession>
<dbReference type="AlphaFoldDB" id="A0A8J2KX56"/>
<protein>
    <submittedName>
        <fullName evidence="1">Uncharacterized protein</fullName>
    </submittedName>
</protein>
<dbReference type="EMBL" id="CAJVCH010249467">
    <property type="protein sequence ID" value="CAG7733466.1"/>
    <property type="molecule type" value="Genomic_DNA"/>
</dbReference>
<reference evidence="1" key="1">
    <citation type="submission" date="2021-06" db="EMBL/GenBank/DDBJ databases">
        <authorList>
            <person name="Hodson N. C."/>
            <person name="Mongue J. A."/>
            <person name="Jaron S. K."/>
        </authorList>
    </citation>
    <scope>NUCLEOTIDE SEQUENCE</scope>
</reference>
<dbReference type="Proteomes" id="UP000708208">
    <property type="component" value="Unassembled WGS sequence"/>
</dbReference>
<organism evidence="1 2">
    <name type="scientific">Allacma fusca</name>
    <dbReference type="NCBI Taxonomy" id="39272"/>
    <lineage>
        <taxon>Eukaryota</taxon>
        <taxon>Metazoa</taxon>
        <taxon>Ecdysozoa</taxon>
        <taxon>Arthropoda</taxon>
        <taxon>Hexapoda</taxon>
        <taxon>Collembola</taxon>
        <taxon>Symphypleona</taxon>
        <taxon>Sminthuridae</taxon>
        <taxon>Allacma</taxon>
    </lineage>
</organism>
<name>A0A8J2KX56_9HEXA</name>
<gene>
    <name evidence="1" type="ORF">AFUS01_LOCUS21909</name>
</gene>
<evidence type="ECO:0000313" key="2">
    <source>
        <dbReference type="Proteomes" id="UP000708208"/>
    </source>
</evidence>
<feature type="non-terminal residue" evidence="1">
    <location>
        <position position="323"/>
    </location>
</feature>
<sequence>LEDKNIDVRFTTTIIEIKPDTELLIEVHVGELAPDQHLTLSQQLAELFGFQRRHFYLGATTARQTCKESTFKALVPNGSTVELELVTFPRGEGSQENIFVDNIYESLYAYIYKPKENLDVFVSHINTKLEKNGHDLKFLLREDGKTLMDFKSYAKKTGESVTLATEVAEIFGFVETKFAVGIHTSDRVASEDAMKKLKHGKKCYFYFGLYSRLVFFMYEPASRDADVVIEGINSTFKTQKFNEFDITFKIEGGELFVRQLPPHVTIFLPPTLNKFFGIPEKARFQDDTRFTLSSEIVAEEIEENIKDYTNGFYFPMHNAGIAK</sequence>
<evidence type="ECO:0000313" key="1">
    <source>
        <dbReference type="EMBL" id="CAG7733466.1"/>
    </source>
</evidence>
<proteinExistence type="predicted"/>
<feature type="non-terminal residue" evidence="1">
    <location>
        <position position="1"/>
    </location>
</feature>
<keyword evidence="2" id="KW-1185">Reference proteome</keyword>
<comment type="caution">
    <text evidence="1">The sequence shown here is derived from an EMBL/GenBank/DDBJ whole genome shotgun (WGS) entry which is preliminary data.</text>
</comment>